<accession>A0A8K0SSG4</accession>
<organism evidence="2 3">
    <name type="scientific">Stachybotrys elegans</name>
    <dbReference type="NCBI Taxonomy" id="80388"/>
    <lineage>
        <taxon>Eukaryota</taxon>
        <taxon>Fungi</taxon>
        <taxon>Dikarya</taxon>
        <taxon>Ascomycota</taxon>
        <taxon>Pezizomycotina</taxon>
        <taxon>Sordariomycetes</taxon>
        <taxon>Hypocreomycetidae</taxon>
        <taxon>Hypocreales</taxon>
        <taxon>Stachybotryaceae</taxon>
        <taxon>Stachybotrys</taxon>
    </lineage>
</organism>
<evidence type="ECO:0000313" key="2">
    <source>
        <dbReference type="EMBL" id="KAH7321176.1"/>
    </source>
</evidence>
<gene>
    <name evidence="2" type="ORF">B0I35DRAFT_510924</name>
</gene>
<name>A0A8K0SSG4_9HYPO</name>
<dbReference type="EMBL" id="JAGPNK010000005">
    <property type="protein sequence ID" value="KAH7321176.1"/>
    <property type="molecule type" value="Genomic_DNA"/>
</dbReference>
<proteinExistence type="predicted"/>
<protein>
    <submittedName>
        <fullName evidence="2">Uncharacterized protein</fullName>
    </submittedName>
</protein>
<feature type="region of interest" description="Disordered" evidence="1">
    <location>
        <begin position="1"/>
        <end position="22"/>
    </location>
</feature>
<comment type="caution">
    <text evidence="2">The sequence shown here is derived from an EMBL/GenBank/DDBJ whole genome shotgun (WGS) entry which is preliminary data.</text>
</comment>
<reference evidence="2" key="1">
    <citation type="journal article" date="2021" name="Nat. Commun.">
        <title>Genetic determinants of endophytism in the Arabidopsis root mycobiome.</title>
        <authorList>
            <person name="Mesny F."/>
            <person name="Miyauchi S."/>
            <person name="Thiergart T."/>
            <person name="Pickel B."/>
            <person name="Atanasova L."/>
            <person name="Karlsson M."/>
            <person name="Huettel B."/>
            <person name="Barry K.W."/>
            <person name="Haridas S."/>
            <person name="Chen C."/>
            <person name="Bauer D."/>
            <person name="Andreopoulos W."/>
            <person name="Pangilinan J."/>
            <person name="LaButti K."/>
            <person name="Riley R."/>
            <person name="Lipzen A."/>
            <person name="Clum A."/>
            <person name="Drula E."/>
            <person name="Henrissat B."/>
            <person name="Kohler A."/>
            <person name="Grigoriev I.V."/>
            <person name="Martin F.M."/>
            <person name="Hacquard S."/>
        </authorList>
    </citation>
    <scope>NUCLEOTIDE SEQUENCE</scope>
    <source>
        <strain evidence="2">MPI-CAGE-CH-0235</strain>
    </source>
</reference>
<dbReference type="Proteomes" id="UP000813444">
    <property type="component" value="Unassembled WGS sequence"/>
</dbReference>
<evidence type="ECO:0000256" key="1">
    <source>
        <dbReference type="SAM" id="MobiDB-lite"/>
    </source>
</evidence>
<evidence type="ECO:0000313" key="3">
    <source>
        <dbReference type="Proteomes" id="UP000813444"/>
    </source>
</evidence>
<dbReference type="AlphaFoldDB" id="A0A8K0SSG4"/>
<sequence>MPFHPGAAAASQPAPPLQPAASAVPHAKDIELVGCIFVPAEMLDLDSAEAPPATQLDRLRAKLAHHKAYAEQVGRAILATLEREHQRALQAARHDEAVGADYRRLPVRLPSTLAPDEDVDRMVRNMQAALTPGRPASSYAVTDADIMAEMAFPPFPVGQTPREWVSMHCLQLRYRAMEELAAHEERAGKVTKEIEAEIRRVMDASGP</sequence>
<keyword evidence="3" id="KW-1185">Reference proteome</keyword>